<organism evidence="2 3">
    <name type="scientific">Cyclobacterium amurskyense</name>
    <dbReference type="NCBI Taxonomy" id="320787"/>
    <lineage>
        <taxon>Bacteria</taxon>
        <taxon>Pseudomonadati</taxon>
        <taxon>Bacteroidota</taxon>
        <taxon>Cytophagia</taxon>
        <taxon>Cytophagales</taxon>
        <taxon>Cyclobacteriaceae</taxon>
        <taxon>Cyclobacterium</taxon>
    </lineage>
</organism>
<sequence length="247" mass="29178">MKLKCLKILILLLISTGLKAQNIVGEVEYRYRIFYDKIYSNLPHITEQEKDRILLTWSNPEGYSTRMKLQFWPEKSLYTFGEPYQVQSYSWQVKDYFIENNFEDQTYLKYMDQMGKTYIVRDSLNTPKWRVMNEIRDILGHMCMKAVSEDSIKGQKITAWFASDIPVPTGPEEQFGLPGLILAYDINDGMLIVEAEKITFGEPEEIISLPKRMRGREVSGTEYLDIAREFIQTSIESRRAWMWEIRY</sequence>
<accession>A0A0H4PHU7</accession>
<name>A0A0H4PHU7_9BACT</name>
<dbReference type="KEGG" id="camu:CA2015_4406"/>
<dbReference type="STRING" id="320787.CA2015_4406"/>
<feature type="chain" id="PRO_5005208141" description="GLPGLI family protein" evidence="1">
    <location>
        <begin position="21"/>
        <end position="247"/>
    </location>
</feature>
<keyword evidence="1" id="KW-0732">Signal</keyword>
<dbReference type="RefSeq" id="WP_014022464.1">
    <property type="nucleotide sequence ID" value="NZ_CAXBGM010000172.1"/>
</dbReference>
<gene>
    <name evidence="2" type="ORF">CA2015_4406</name>
</gene>
<dbReference type="NCBIfam" id="TIGR01200">
    <property type="entry name" value="GLPGLI"/>
    <property type="match status" value="1"/>
</dbReference>
<dbReference type="EMBL" id="CP012040">
    <property type="protein sequence ID" value="AKP53749.1"/>
    <property type="molecule type" value="Genomic_DNA"/>
</dbReference>
<protein>
    <recommendedName>
        <fullName evidence="4">GLPGLI family protein</fullName>
    </recommendedName>
</protein>
<reference evidence="2 3" key="1">
    <citation type="submission" date="2015-07" db="EMBL/GenBank/DDBJ databases">
        <authorList>
            <person name="Kim K.M."/>
        </authorList>
    </citation>
    <scope>NUCLEOTIDE SEQUENCE [LARGE SCALE GENOMIC DNA]</scope>
    <source>
        <strain evidence="2 3">KCTC 12363</strain>
    </source>
</reference>
<evidence type="ECO:0000256" key="1">
    <source>
        <dbReference type="SAM" id="SignalP"/>
    </source>
</evidence>
<evidence type="ECO:0000313" key="2">
    <source>
        <dbReference type="EMBL" id="AKP53749.1"/>
    </source>
</evidence>
<evidence type="ECO:0008006" key="4">
    <source>
        <dbReference type="Google" id="ProtNLM"/>
    </source>
</evidence>
<dbReference type="OrthoDB" id="1440774at2"/>
<dbReference type="Proteomes" id="UP000036520">
    <property type="component" value="Chromosome"/>
</dbReference>
<dbReference type="InterPro" id="IPR005901">
    <property type="entry name" value="GLPGLI"/>
</dbReference>
<dbReference type="Pfam" id="PF09697">
    <property type="entry name" value="Porph_ging"/>
    <property type="match status" value="1"/>
</dbReference>
<keyword evidence="3" id="KW-1185">Reference proteome</keyword>
<proteinExistence type="predicted"/>
<evidence type="ECO:0000313" key="3">
    <source>
        <dbReference type="Proteomes" id="UP000036520"/>
    </source>
</evidence>
<dbReference type="AlphaFoldDB" id="A0A0H4PHU7"/>
<feature type="signal peptide" evidence="1">
    <location>
        <begin position="1"/>
        <end position="20"/>
    </location>
</feature>
<dbReference type="PATRIC" id="fig|320787.5.peg.4832"/>